<accession>A0A0P1APQ2</accession>
<dbReference type="Proteomes" id="UP000054928">
    <property type="component" value="Unassembled WGS sequence"/>
</dbReference>
<keyword evidence="2" id="KW-1185">Reference proteome</keyword>
<organism evidence="1 2">
    <name type="scientific">Plasmopara halstedii</name>
    <name type="common">Downy mildew of sunflower</name>
    <dbReference type="NCBI Taxonomy" id="4781"/>
    <lineage>
        <taxon>Eukaryota</taxon>
        <taxon>Sar</taxon>
        <taxon>Stramenopiles</taxon>
        <taxon>Oomycota</taxon>
        <taxon>Peronosporomycetes</taxon>
        <taxon>Peronosporales</taxon>
        <taxon>Peronosporaceae</taxon>
        <taxon>Plasmopara</taxon>
    </lineage>
</organism>
<dbReference type="EMBL" id="CCYD01000653">
    <property type="protein sequence ID" value="CEG43024.1"/>
    <property type="molecule type" value="Genomic_DNA"/>
</dbReference>
<dbReference type="GeneID" id="36408304"/>
<name>A0A0P1APQ2_PLAHL</name>
<evidence type="ECO:0000313" key="2">
    <source>
        <dbReference type="Proteomes" id="UP000054928"/>
    </source>
</evidence>
<dbReference type="AlphaFoldDB" id="A0A0P1APQ2"/>
<reference evidence="2" key="2">
    <citation type="submission" date="2014-09" db="EMBL/GenBank/DDBJ databases">
        <authorList>
            <person name="Sharma Rahul"/>
            <person name="Thines Marco"/>
        </authorList>
    </citation>
    <scope>NUCLEOTIDE SEQUENCE [LARGE SCALE GENOMIC DNA]</scope>
</reference>
<sequence length="127" mass="14266">MAARKSIKYTDLQEMDAETGLAQLQAISCLIDKRINTPIQMNGNPVPNYHEFSSQMKCIIKESQVVKSQLLWSRSSGIVTQSSDSGISIRILRTRLLQGALTWQFSNSGHQVIDSDALRLYVQLKLL</sequence>
<evidence type="ECO:0000313" key="1">
    <source>
        <dbReference type="EMBL" id="CEG43024.1"/>
    </source>
</evidence>
<dbReference type="GeneID" id="36397196"/>
<dbReference type="RefSeq" id="XP_024579393.1">
    <property type="nucleotide sequence ID" value="XM_024728969.1"/>
</dbReference>
<protein>
    <submittedName>
        <fullName evidence="1">Uncharacterized protein</fullName>
    </submittedName>
</protein>
<dbReference type="RefSeq" id="XP_024582237.1">
    <property type="nucleotide sequence ID" value="XM_024716660.1"/>
</dbReference>
<reference evidence="1" key="1">
    <citation type="submission" date="2014-09" db="EMBL/GenBank/DDBJ databases">
        <authorList>
            <person name="Magalhaes I.L.F."/>
            <person name="Oliveira U."/>
            <person name="Santos F.R."/>
            <person name="Vidigal T.H.D.A."/>
            <person name="Brescovit A.D."/>
            <person name="Santos A.J."/>
        </authorList>
    </citation>
    <scope>NUCLEOTIDE SEQUENCE [LARGE SCALE GENOMIC DNA]</scope>
</reference>
<dbReference type="EMBL" id="CCYD01001755">
    <property type="protein sequence ID" value="CEG45868.1"/>
    <property type="molecule type" value="Genomic_DNA"/>
</dbReference>
<proteinExistence type="predicted"/>